<dbReference type="EMBL" id="JBBMFM010000067">
    <property type="protein sequence ID" value="MEQ2426588.1"/>
    <property type="molecule type" value="Genomic_DNA"/>
</dbReference>
<dbReference type="InterPro" id="IPR024747">
    <property type="entry name" value="Pyridox_Oxase-rel"/>
</dbReference>
<organism evidence="1 2">
    <name type="scientific">Enterocloster hominis</name>
    <name type="common">ex Hitch et al. 2024</name>
    <dbReference type="NCBI Taxonomy" id="1917870"/>
    <lineage>
        <taxon>Bacteria</taxon>
        <taxon>Bacillati</taxon>
        <taxon>Bacillota</taxon>
        <taxon>Clostridia</taxon>
        <taxon>Lachnospirales</taxon>
        <taxon>Lachnospiraceae</taxon>
        <taxon>Enterocloster</taxon>
    </lineage>
</organism>
<dbReference type="Proteomes" id="UP001454086">
    <property type="component" value="Unassembled WGS sequence"/>
</dbReference>
<dbReference type="PANTHER" id="PTHR34071:SF2">
    <property type="entry name" value="FLAVIN-NUCLEOTIDE-BINDING PROTEIN"/>
    <property type="match status" value="1"/>
</dbReference>
<dbReference type="Pfam" id="PF12900">
    <property type="entry name" value="Pyridox_ox_2"/>
    <property type="match status" value="1"/>
</dbReference>
<name>A0ABV1D9Z0_9FIRM</name>
<comment type="caution">
    <text evidence="1">The sequence shown here is derived from an EMBL/GenBank/DDBJ whole genome shotgun (WGS) entry which is preliminary data.</text>
</comment>
<dbReference type="InterPro" id="IPR012349">
    <property type="entry name" value="Split_barrel_FMN-bd"/>
</dbReference>
<keyword evidence="2" id="KW-1185">Reference proteome</keyword>
<dbReference type="PANTHER" id="PTHR34071">
    <property type="entry name" value="5-NITROIMIDAZOLE ANTIBIOTICS RESISTANCE PROTEIN, NIMA-FAMILY-RELATED PROTEIN-RELATED"/>
    <property type="match status" value="1"/>
</dbReference>
<sequence length="188" mass="21494">MEKAACRYICFEKRGDYMFREMRRKKQALPIDECKVILERGTSGILAVAGDDDYPYAVPLSYVYYEGKLIFHCAKAGHKMDAIRRNPKVSFCVIDEDQIVPSEYTSYFRSVVTFGKIRMIEDEKEKWDAINHLAIKYAPGDTEDGRRMAIEKDWKPLCVLEMTIDHMTGKESIELVNQSKAACSGGIA</sequence>
<proteinExistence type="predicted"/>
<reference evidence="1 2" key="1">
    <citation type="submission" date="2024-03" db="EMBL/GenBank/DDBJ databases">
        <title>Human intestinal bacterial collection.</title>
        <authorList>
            <person name="Pauvert C."/>
            <person name="Hitch T.C.A."/>
            <person name="Clavel T."/>
        </authorList>
    </citation>
    <scope>NUCLEOTIDE SEQUENCE [LARGE SCALE GENOMIC DNA]</scope>
    <source>
        <strain evidence="1 2">CLA-SR-H021</strain>
    </source>
</reference>
<protein>
    <submittedName>
        <fullName evidence="1">Pyridoxamine 5'-phosphate oxidase family protein</fullName>
    </submittedName>
</protein>
<evidence type="ECO:0000313" key="2">
    <source>
        <dbReference type="Proteomes" id="UP001454086"/>
    </source>
</evidence>
<dbReference type="Gene3D" id="2.30.110.10">
    <property type="entry name" value="Electron Transport, Fmn-binding Protein, Chain A"/>
    <property type="match status" value="1"/>
</dbReference>
<dbReference type="SUPFAM" id="SSF50475">
    <property type="entry name" value="FMN-binding split barrel"/>
    <property type="match status" value="1"/>
</dbReference>
<accession>A0ABV1D9Z0</accession>
<gene>
    <name evidence="1" type="ORF">WMQ36_16575</name>
</gene>
<evidence type="ECO:0000313" key="1">
    <source>
        <dbReference type="EMBL" id="MEQ2426588.1"/>
    </source>
</evidence>